<comment type="subcellular location">
    <subcellularLocation>
        <location evidence="1">Nucleus</location>
    </subcellularLocation>
</comment>
<dbReference type="GO" id="GO:0003677">
    <property type="term" value="F:DNA binding"/>
    <property type="evidence" value="ECO:0007669"/>
    <property type="project" value="InterPro"/>
</dbReference>
<keyword evidence="7" id="KW-1185">Reference proteome</keyword>
<keyword evidence="2" id="KW-0479">Metal-binding</keyword>
<evidence type="ECO:0000259" key="5">
    <source>
        <dbReference type="PROSITE" id="PS50048"/>
    </source>
</evidence>
<reference evidence="6" key="1">
    <citation type="submission" date="2022-07" db="EMBL/GenBank/DDBJ databases">
        <title>Fungi with potential for degradation of polypropylene.</title>
        <authorList>
            <person name="Gostincar C."/>
        </authorList>
    </citation>
    <scope>NUCLEOTIDE SEQUENCE</scope>
    <source>
        <strain evidence="6">EXF-13308</strain>
    </source>
</reference>
<proteinExistence type="predicted"/>
<dbReference type="PANTHER" id="PTHR31001">
    <property type="entry name" value="UNCHARACTERIZED TRANSCRIPTIONAL REGULATORY PROTEIN"/>
    <property type="match status" value="1"/>
</dbReference>
<dbReference type="GO" id="GO:0005634">
    <property type="term" value="C:nucleus"/>
    <property type="evidence" value="ECO:0007669"/>
    <property type="project" value="UniProtKB-SubCell"/>
</dbReference>
<dbReference type="GO" id="GO:0006351">
    <property type="term" value="P:DNA-templated transcription"/>
    <property type="evidence" value="ECO:0007669"/>
    <property type="project" value="InterPro"/>
</dbReference>
<keyword evidence="3" id="KW-0539">Nucleus</keyword>
<evidence type="ECO:0000256" key="4">
    <source>
        <dbReference type="SAM" id="MobiDB-lite"/>
    </source>
</evidence>
<dbReference type="GO" id="GO:0008270">
    <property type="term" value="F:zinc ion binding"/>
    <property type="evidence" value="ECO:0007669"/>
    <property type="project" value="InterPro"/>
</dbReference>
<dbReference type="Pfam" id="PF04082">
    <property type="entry name" value="Fungal_trans"/>
    <property type="match status" value="1"/>
</dbReference>
<dbReference type="GO" id="GO:0000981">
    <property type="term" value="F:DNA-binding transcription factor activity, RNA polymerase II-specific"/>
    <property type="evidence" value="ECO:0007669"/>
    <property type="project" value="InterPro"/>
</dbReference>
<evidence type="ECO:0000313" key="7">
    <source>
        <dbReference type="Proteomes" id="UP001174694"/>
    </source>
</evidence>
<feature type="compositionally biased region" description="Basic and acidic residues" evidence="4">
    <location>
        <begin position="1"/>
        <end position="16"/>
    </location>
</feature>
<feature type="region of interest" description="Disordered" evidence="4">
    <location>
        <begin position="1"/>
        <end position="25"/>
    </location>
</feature>
<dbReference type="PROSITE" id="PS50048">
    <property type="entry name" value="ZN2_CY6_FUNGAL_2"/>
    <property type="match status" value="1"/>
</dbReference>
<dbReference type="InterPro" id="IPR007219">
    <property type="entry name" value="XnlR_reg_dom"/>
</dbReference>
<dbReference type="PROSITE" id="PS00463">
    <property type="entry name" value="ZN2_CY6_FUNGAL_1"/>
    <property type="match status" value="1"/>
</dbReference>
<dbReference type="Proteomes" id="UP001174694">
    <property type="component" value="Unassembled WGS sequence"/>
</dbReference>
<dbReference type="InterPro" id="IPR050613">
    <property type="entry name" value="Sec_Metabolite_Reg"/>
</dbReference>
<dbReference type="InterPro" id="IPR001138">
    <property type="entry name" value="Zn2Cys6_DnaBD"/>
</dbReference>
<dbReference type="Gene3D" id="4.10.240.10">
    <property type="entry name" value="Zn(2)-C6 fungal-type DNA-binding domain"/>
    <property type="match status" value="1"/>
</dbReference>
<dbReference type="AlphaFoldDB" id="A0AA38VJD1"/>
<organism evidence="6 7">
    <name type="scientific">Pleurostoma richardsiae</name>
    <dbReference type="NCBI Taxonomy" id="41990"/>
    <lineage>
        <taxon>Eukaryota</taxon>
        <taxon>Fungi</taxon>
        <taxon>Dikarya</taxon>
        <taxon>Ascomycota</taxon>
        <taxon>Pezizomycotina</taxon>
        <taxon>Sordariomycetes</taxon>
        <taxon>Sordariomycetidae</taxon>
        <taxon>Calosphaeriales</taxon>
        <taxon>Pleurostomataceae</taxon>
        <taxon>Pleurostoma</taxon>
    </lineage>
</organism>
<comment type="caution">
    <text evidence="6">The sequence shown here is derived from an EMBL/GenBank/DDBJ whole genome shotgun (WGS) entry which is preliminary data.</text>
</comment>
<dbReference type="Pfam" id="PF00172">
    <property type="entry name" value="Zn_clus"/>
    <property type="match status" value="1"/>
</dbReference>
<dbReference type="InterPro" id="IPR036864">
    <property type="entry name" value="Zn2-C6_fun-type_DNA-bd_sf"/>
</dbReference>
<sequence>MMSMKRKEPGASEEHQPRRRQPQTSCDFCRKKKLKCDREVPCSSCVTRGLTCTGQPGPGTATRTSFPALPNDVLLERLRSLEQAVFASSKGQSAGSPTDVVEAQSRARGANRYPSAGHTPVSSILESEHHQTAKMLDNSYTQLSQDDFMAPGQYGCFGFKVAASAFLTGGREDAAVNSTSIQGDLDSGRRVIHMMTREEALLLLDDFTDHAYHLLPIVHESSARALIIEFYARLSQGQEVRPAEAALILTIASTSAYFWHKDAQLHADLKSSENAARAALAWRRTAWDILNESMRIGRPCLEGVQAWSILAYLIYNVDGCSASFRFLHNCSVSVARELSLHIVDSPRSEQNDDLVTREIKRRIWWHLAATDWLLGFMGGPVDGTYSISPRHMNVKYPRNLNDNDLALCDDTTTSPLNTPTQMSCFIQRIRLAEIIRSIMDAKEPGSPEADILDYNKVLALDRLFEQGLCDLPPFLRVNAPIPPESIRHLELQRAIIHLGFLSRRSRLHRPFLLQSTTDSRYAYSREICLRSARTVLSIATGLLEKSLGLDMTSANGNGSGRKRVSAGPSSHRLGAVINHMFMACTVLALNVGLTSGRVANGTGGTYCVESQPEDTDTHTLLTDACRVLAVAGEESTVAAGLVRSLVDVLKRYRVQGVDTAVTGIDGGRSSAVEAQPTRPEIEADSHSAAQNGYEMLPQSVTAEQDLGLDGLWDDLMGNVGMTDGWSGWNQLFADLDSYCGTA</sequence>
<evidence type="ECO:0000256" key="2">
    <source>
        <dbReference type="ARBA" id="ARBA00022723"/>
    </source>
</evidence>
<evidence type="ECO:0000256" key="3">
    <source>
        <dbReference type="ARBA" id="ARBA00023242"/>
    </source>
</evidence>
<evidence type="ECO:0000313" key="6">
    <source>
        <dbReference type="EMBL" id="KAJ9145375.1"/>
    </source>
</evidence>
<dbReference type="SUPFAM" id="SSF57701">
    <property type="entry name" value="Zn2/Cys6 DNA-binding domain"/>
    <property type="match status" value="1"/>
</dbReference>
<feature type="domain" description="Zn(2)-C6 fungal-type" evidence="5">
    <location>
        <begin position="25"/>
        <end position="53"/>
    </location>
</feature>
<dbReference type="EMBL" id="JANBVO010000014">
    <property type="protein sequence ID" value="KAJ9145375.1"/>
    <property type="molecule type" value="Genomic_DNA"/>
</dbReference>
<accession>A0AA38VJD1</accession>
<dbReference type="CDD" id="cd12148">
    <property type="entry name" value="fungal_TF_MHR"/>
    <property type="match status" value="1"/>
</dbReference>
<dbReference type="PANTHER" id="PTHR31001:SF90">
    <property type="entry name" value="CENTROMERE DNA-BINDING PROTEIN COMPLEX CBF3 SUBUNIT B"/>
    <property type="match status" value="1"/>
</dbReference>
<protein>
    <submittedName>
        <fullName evidence="6">Fungal transcription factor</fullName>
    </submittedName>
</protein>
<gene>
    <name evidence="6" type="ORF">NKR23_g5243</name>
</gene>
<evidence type="ECO:0000256" key="1">
    <source>
        <dbReference type="ARBA" id="ARBA00004123"/>
    </source>
</evidence>
<name>A0AA38VJD1_9PEZI</name>
<dbReference type="SMART" id="SM00066">
    <property type="entry name" value="GAL4"/>
    <property type="match status" value="1"/>
</dbReference>
<dbReference type="CDD" id="cd00067">
    <property type="entry name" value="GAL4"/>
    <property type="match status" value="1"/>
</dbReference>